<evidence type="ECO:0000313" key="3">
    <source>
        <dbReference type="Proteomes" id="UP000887212"/>
    </source>
</evidence>
<evidence type="ECO:0000313" key="2">
    <source>
        <dbReference type="EMBL" id="GIZ94446.1"/>
    </source>
</evidence>
<evidence type="ECO:0000313" key="4">
    <source>
        <dbReference type="Proteomes" id="UP000887228"/>
    </source>
</evidence>
<dbReference type="Proteomes" id="UP000887228">
    <property type="component" value="Unassembled WGS sequence"/>
</dbReference>
<reference evidence="1 4" key="1">
    <citation type="submission" date="2021-07" db="EMBL/GenBank/DDBJ databases">
        <title>Whole genome sequencing of carbapenem-resistant Pseudomonas spp. isolated in Japan.</title>
        <authorList>
            <person name="Suzuki M."/>
            <person name="Maehana S."/>
            <person name="Kitasato H."/>
        </authorList>
    </citation>
    <scope>NUCLEOTIDE SEQUENCE</scope>
    <source>
        <strain evidence="1">KAM435</strain>
        <strain evidence="2 4">KAM436</strain>
    </source>
</reference>
<dbReference type="EMBL" id="BPMT01000018">
    <property type="protein sequence ID" value="GIZ94446.1"/>
    <property type="molecule type" value="Genomic_DNA"/>
</dbReference>
<dbReference type="Proteomes" id="UP000887212">
    <property type="component" value="Unassembled WGS sequence"/>
</dbReference>
<dbReference type="EMBL" id="BPMS01000018">
    <property type="protein sequence ID" value="GIZ89999.1"/>
    <property type="molecule type" value="Genomic_DNA"/>
</dbReference>
<comment type="caution">
    <text evidence="1">The sequence shown here is derived from an EMBL/GenBank/DDBJ whole genome shotgun (WGS) entry which is preliminary data.</text>
</comment>
<evidence type="ECO:0000313" key="1">
    <source>
        <dbReference type="EMBL" id="GIZ89999.1"/>
    </source>
</evidence>
<sequence length="71" mass="7619">MPAAVTRWLKGLVHCGPCFPHAGYLALGTVQKPSAQGRLHQSLAFAGRRYAERFAVLGDSAAGYLNALCFQ</sequence>
<accession>A0AA37FPW2</accession>
<protein>
    <submittedName>
        <fullName evidence="1">Uncharacterized protein</fullName>
    </submittedName>
</protein>
<name>A0AA37FPW2_AQUAC</name>
<gene>
    <name evidence="1" type="ORF">KAM435_33260</name>
    <name evidence="2" type="ORF">KAM436_34140</name>
</gene>
<dbReference type="AlphaFoldDB" id="A0AA37FPW2"/>
<organism evidence="1 3">
    <name type="scientific">Aquipseudomonas alcaligenes</name>
    <name type="common">Pseudomonas alcaligenes</name>
    <dbReference type="NCBI Taxonomy" id="43263"/>
    <lineage>
        <taxon>Bacteria</taxon>
        <taxon>Pseudomonadati</taxon>
        <taxon>Pseudomonadota</taxon>
        <taxon>Gammaproteobacteria</taxon>
        <taxon>Pseudomonadales</taxon>
        <taxon>Pseudomonadaceae</taxon>
        <taxon>Aquipseudomonas</taxon>
    </lineage>
</organism>
<proteinExistence type="predicted"/>